<dbReference type="EMBL" id="BK015689">
    <property type="protein sequence ID" value="DAE20172.1"/>
    <property type="molecule type" value="Genomic_DNA"/>
</dbReference>
<proteinExistence type="predicted"/>
<reference evidence="1" key="1">
    <citation type="journal article" date="2021" name="Proc. Natl. Acad. Sci. U.S.A.">
        <title>A Catalog of Tens of Thousands of Viruses from Human Metagenomes Reveals Hidden Associations with Chronic Diseases.</title>
        <authorList>
            <person name="Tisza M.J."/>
            <person name="Buck C.B."/>
        </authorList>
    </citation>
    <scope>NUCLEOTIDE SEQUENCE</scope>
    <source>
        <strain evidence="1">CtYsL76</strain>
    </source>
</reference>
<evidence type="ECO:0000313" key="1">
    <source>
        <dbReference type="EMBL" id="DAE20172.1"/>
    </source>
</evidence>
<sequence>MLQLGLIKKLFIMILMHVMDFQSCLNGQSMK</sequence>
<accession>A0A8S5QNI5</accession>
<name>A0A8S5QNI5_9CAUD</name>
<organism evidence="1">
    <name type="scientific">CrAss-like virus sp. ctYsL76</name>
    <dbReference type="NCBI Taxonomy" id="2826826"/>
    <lineage>
        <taxon>Viruses</taxon>
        <taxon>Duplodnaviria</taxon>
        <taxon>Heunggongvirae</taxon>
        <taxon>Uroviricota</taxon>
        <taxon>Caudoviricetes</taxon>
        <taxon>Crassvirales</taxon>
    </lineage>
</organism>
<protein>
    <submittedName>
        <fullName evidence="1">Uncharacterized protein</fullName>
    </submittedName>
</protein>